<evidence type="ECO:0000313" key="5">
    <source>
        <dbReference type="Proteomes" id="UP001211907"/>
    </source>
</evidence>
<accession>A0AAD5T870</accession>
<evidence type="ECO:0000256" key="1">
    <source>
        <dbReference type="SAM" id="MobiDB-lite"/>
    </source>
</evidence>
<keyword evidence="2" id="KW-0812">Transmembrane</keyword>
<sequence>MEMEDVTGLFASQAAEVTEDTSVAEAVHVLLYQRSINDDENVLVVRNGTTITGIITAQSLLEAGHIPHHQNHDDQQEHSAKDELENTVAHLATKTPPVLLGYQTQCMAALAQLVANGAEYGVVLAASAADDDTASDRSAATPEATGSSDAIAAETAVGPIIGVVSVGALVVAGLDENADADLPRLRMLLREVTVTDVTQSQHHLHSGHVPNSPILASQIMTNASPNTTNAMTHVTPAVLPPLQSAKFATHAMLGSRTSALLVADRFSIKGVLTARALLDAHPAASVASLLDSSVSPPASISANATILDALTLIRDTAQPYLAVLDGNIPIGLVDSISLAKSLFETHFNQISSTGDADSEVSQEYSDAASAASESESEYEFFDPQNFSVQSSSVPISGGNYPVSSRLSSQSSTYSFYSAYGNQQSSVGNNTSSSRNSVNSFATAQTSFSPPSVSTSNMRHSLQLQSRTPSSFNHDRGPLIQINEPSFNISSPPPLLVSSSSSSSSLRPKSQISVSLDRNTQFSTSSVSPSPLLQRSLSTSTTSTTATTTTTATITPTATPISSQPASPATTPSSLPNQHQQHRPGSPTGSHNSSIASTIRHSTNRIDGNVSIKLSIITTLSPQQQTSAATTTVHRFAVAKNPDARQFTDALVSSCAARVVSSVLPSLSLLSSSLAVETADGDWILLLPFVSNENTVDAASGGADAGAVAVIAAVEAGDRVNLRAVVVVVDNVAVAATFSTLAARSGSENSSIAMPPLPTATVAVGSVLAGRPDGGSDVDSGTAKVTEVNTVATVDQKDARNSEGSGADDNGFGVMRFLSDSADAVVSGDAVGIFVSVAVVAAAGYAVSRYVRRK</sequence>
<keyword evidence="2" id="KW-1133">Transmembrane helix</keyword>
<reference evidence="4" key="1">
    <citation type="submission" date="2020-05" db="EMBL/GenBank/DDBJ databases">
        <title>Phylogenomic resolution of chytrid fungi.</title>
        <authorList>
            <person name="Stajich J.E."/>
            <person name="Amses K."/>
            <person name="Simmons R."/>
            <person name="Seto K."/>
            <person name="Myers J."/>
            <person name="Bonds A."/>
            <person name="Quandt C.A."/>
            <person name="Barry K."/>
            <person name="Liu P."/>
            <person name="Grigoriev I."/>
            <person name="Longcore J.E."/>
            <person name="James T.Y."/>
        </authorList>
    </citation>
    <scope>NUCLEOTIDE SEQUENCE</scope>
    <source>
        <strain evidence="4">JEL0513</strain>
    </source>
</reference>
<keyword evidence="5" id="KW-1185">Reference proteome</keyword>
<dbReference type="Proteomes" id="UP001211907">
    <property type="component" value="Unassembled WGS sequence"/>
</dbReference>
<keyword evidence="2" id="KW-0472">Membrane</keyword>
<proteinExistence type="predicted"/>
<dbReference type="InterPro" id="IPR046342">
    <property type="entry name" value="CBS_dom_sf"/>
</dbReference>
<dbReference type="Gene3D" id="3.10.580.10">
    <property type="entry name" value="CBS-domain"/>
    <property type="match status" value="1"/>
</dbReference>
<feature type="compositionally biased region" description="Low complexity" evidence="1">
    <location>
        <begin position="524"/>
        <end position="575"/>
    </location>
</feature>
<evidence type="ECO:0000259" key="3">
    <source>
        <dbReference type="Pfam" id="PF00571"/>
    </source>
</evidence>
<dbReference type="AlphaFoldDB" id="A0AAD5T870"/>
<gene>
    <name evidence="4" type="ORF">HK100_002293</name>
</gene>
<feature type="transmembrane region" description="Helical" evidence="2">
    <location>
        <begin position="823"/>
        <end position="846"/>
    </location>
</feature>
<feature type="compositionally biased region" description="Polar residues" evidence="1">
    <location>
        <begin position="444"/>
        <end position="471"/>
    </location>
</feature>
<protein>
    <recommendedName>
        <fullName evidence="3">CBS domain-containing protein</fullName>
    </recommendedName>
</protein>
<dbReference type="EMBL" id="JADGJH010000153">
    <property type="protein sequence ID" value="KAJ3135800.1"/>
    <property type="molecule type" value="Genomic_DNA"/>
</dbReference>
<name>A0AAD5T870_9FUNG</name>
<feature type="compositionally biased region" description="Low complexity" evidence="1">
    <location>
        <begin position="495"/>
        <end position="505"/>
    </location>
</feature>
<dbReference type="SUPFAM" id="SSF54631">
    <property type="entry name" value="CBS-domain pair"/>
    <property type="match status" value="1"/>
</dbReference>
<feature type="region of interest" description="Disordered" evidence="1">
    <location>
        <begin position="444"/>
        <end position="594"/>
    </location>
</feature>
<organism evidence="4 5">
    <name type="scientific">Physocladia obscura</name>
    <dbReference type="NCBI Taxonomy" id="109957"/>
    <lineage>
        <taxon>Eukaryota</taxon>
        <taxon>Fungi</taxon>
        <taxon>Fungi incertae sedis</taxon>
        <taxon>Chytridiomycota</taxon>
        <taxon>Chytridiomycota incertae sedis</taxon>
        <taxon>Chytridiomycetes</taxon>
        <taxon>Chytridiales</taxon>
        <taxon>Chytriomycetaceae</taxon>
        <taxon>Physocladia</taxon>
    </lineage>
</organism>
<dbReference type="InterPro" id="IPR000644">
    <property type="entry name" value="CBS_dom"/>
</dbReference>
<feature type="compositionally biased region" description="Polar residues" evidence="1">
    <location>
        <begin position="506"/>
        <end position="523"/>
    </location>
</feature>
<evidence type="ECO:0000256" key="2">
    <source>
        <dbReference type="SAM" id="Phobius"/>
    </source>
</evidence>
<comment type="caution">
    <text evidence="4">The sequence shown here is derived from an EMBL/GenBank/DDBJ whole genome shotgun (WGS) entry which is preliminary data.</text>
</comment>
<evidence type="ECO:0000313" key="4">
    <source>
        <dbReference type="EMBL" id="KAJ3135800.1"/>
    </source>
</evidence>
<dbReference type="Pfam" id="PF00571">
    <property type="entry name" value="CBS"/>
    <property type="match status" value="1"/>
</dbReference>
<feature type="domain" description="CBS" evidence="3">
    <location>
        <begin position="17"/>
        <end position="63"/>
    </location>
</feature>